<sequence length="654" mass="75505">MARHLVIGNGKMLLNLDQHCYIRDIYYPFVGQLNHVGGQYCRFGIWVEGKFSWLDEPEWQFELDYIEDSLVTNVIARHECLGIELQINDGIHQRECIYIKRVVIRNKMNDTREVRLFFHQDLMIDGSEVGDTAVYYPENHTLYHYKRSNYFMFNGFSDEGGMMQYSTGIKRFQSAEGTWRDAEDGVLMGNSIAQGSVDSTISFRTVVTGGSEKSVFYWMSIGKNLEEVKELNQYVHENHPEKLLSRMVIYWKHWLRRAETDLGDLPHDVVKMFKHSLLLVRTQVDERGAILAANDTDILQYNRDHYSYMWPRDGALIADAMSMAGYQSVIAPFFHFCAQALSPEGYLYHKYNPDGTVGSSWHPYIVQGSRRLPIQEDETALVLFALWQDYTRNQVIELPQSLYSNLIRKAASFLSQYVEHSLSLPKPSYDLWEERYGIWTYTAASVYGGLMAAAFFTELFGDYERSDHYKNTAQSIKHGMITHLWDEESGRFARGLIQKDNRWVKDMTLESSLFGILEFGVLPVDDERVVKTMLSIKEGLKIKTEIGGIARYTNDYYFQQSGEIDKVPGNPWIICTLWVANFEIDSAKSFEELEDAKRTLQWVTDHALQSGLLPEQLNPYDGTPLSVAPLTWSHATFVQSVSKYAAKYKALRDQ</sequence>
<evidence type="ECO:0000313" key="3">
    <source>
        <dbReference type="Proteomes" id="UP001229346"/>
    </source>
</evidence>
<evidence type="ECO:0000313" key="2">
    <source>
        <dbReference type="EMBL" id="MDQ0111677.1"/>
    </source>
</evidence>
<reference evidence="2 3" key="1">
    <citation type="submission" date="2023-07" db="EMBL/GenBank/DDBJ databases">
        <title>Sorghum-associated microbial communities from plants grown in Nebraska, USA.</title>
        <authorList>
            <person name="Schachtman D."/>
        </authorList>
    </citation>
    <scope>NUCLEOTIDE SEQUENCE [LARGE SCALE GENOMIC DNA]</scope>
    <source>
        <strain evidence="2 3">CC482</strain>
    </source>
</reference>
<dbReference type="SUPFAM" id="SSF48208">
    <property type="entry name" value="Six-hairpin glycosidases"/>
    <property type="match status" value="1"/>
</dbReference>
<dbReference type="Proteomes" id="UP001229346">
    <property type="component" value="Unassembled WGS sequence"/>
</dbReference>
<dbReference type="InterPro" id="IPR008928">
    <property type="entry name" value="6-hairpin_glycosidase_sf"/>
</dbReference>
<protein>
    <submittedName>
        <fullName evidence="2">Oligosaccharide amylase</fullName>
    </submittedName>
</protein>
<dbReference type="Gene3D" id="1.50.10.10">
    <property type="match status" value="1"/>
</dbReference>
<name>A0ABT9TWD5_PAEHA</name>
<organism evidence="2 3">
    <name type="scientific">Paenibacillus harenae</name>
    <dbReference type="NCBI Taxonomy" id="306543"/>
    <lineage>
        <taxon>Bacteria</taxon>
        <taxon>Bacillati</taxon>
        <taxon>Bacillota</taxon>
        <taxon>Bacilli</taxon>
        <taxon>Bacillales</taxon>
        <taxon>Paenibacillaceae</taxon>
        <taxon>Paenibacillus</taxon>
    </lineage>
</organism>
<comment type="caution">
    <text evidence="2">The sequence shown here is derived from an EMBL/GenBank/DDBJ whole genome shotgun (WGS) entry which is preliminary data.</text>
</comment>
<dbReference type="PANTHER" id="PTHR31616:SF13">
    <property type="entry name" value="GLUCAN 1,4-ALPHA-GLUCOSIDASE"/>
    <property type="match status" value="1"/>
</dbReference>
<proteinExistence type="predicted"/>
<accession>A0ABT9TWD5</accession>
<keyword evidence="3" id="KW-1185">Reference proteome</keyword>
<dbReference type="PANTHER" id="PTHR31616">
    <property type="entry name" value="TREHALASE"/>
    <property type="match status" value="1"/>
</dbReference>
<dbReference type="Pfam" id="PF00723">
    <property type="entry name" value="Glyco_hydro_15"/>
    <property type="match status" value="2"/>
</dbReference>
<feature type="domain" description="GH15-like" evidence="1">
    <location>
        <begin position="595"/>
        <end position="639"/>
    </location>
</feature>
<evidence type="ECO:0000259" key="1">
    <source>
        <dbReference type="Pfam" id="PF00723"/>
    </source>
</evidence>
<gene>
    <name evidence="2" type="ORF">J2T15_001110</name>
</gene>
<dbReference type="InterPro" id="IPR012341">
    <property type="entry name" value="6hp_glycosidase-like_sf"/>
</dbReference>
<dbReference type="EMBL" id="JAUSSU010000002">
    <property type="protein sequence ID" value="MDQ0111677.1"/>
    <property type="molecule type" value="Genomic_DNA"/>
</dbReference>
<feature type="domain" description="GH15-like" evidence="1">
    <location>
        <begin position="286"/>
        <end position="587"/>
    </location>
</feature>
<dbReference type="RefSeq" id="WP_307201823.1">
    <property type="nucleotide sequence ID" value="NZ_JAUSSU010000002.1"/>
</dbReference>
<dbReference type="InterPro" id="IPR011613">
    <property type="entry name" value="GH15-like"/>
</dbReference>